<protein>
    <recommendedName>
        <fullName evidence="1">MAT1 C-terminal CAK anchor domain-containing protein</fullName>
    </recommendedName>
</protein>
<dbReference type="Proteomes" id="UP001153269">
    <property type="component" value="Unassembled WGS sequence"/>
</dbReference>
<evidence type="ECO:0000313" key="2">
    <source>
        <dbReference type="EMBL" id="CAB1449249.1"/>
    </source>
</evidence>
<dbReference type="AlphaFoldDB" id="A0A9N7Z561"/>
<accession>A0A9N7Z561</accession>
<name>A0A9N7Z561_PLEPL</name>
<gene>
    <name evidence="2" type="ORF">PLEPLA_LOCUS36930</name>
</gene>
<organism evidence="2 3">
    <name type="scientific">Pleuronectes platessa</name>
    <name type="common">European plaice</name>
    <dbReference type="NCBI Taxonomy" id="8262"/>
    <lineage>
        <taxon>Eukaryota</taxon>
        <taxon>Metazoa</taxon>
        <taxon>Chordata</taxon>
        <taxon>Craniata</taxon>
        <taxon>Vertebrata</taxon>
        <taxon>Euteleostomi</taxon>
        <taxon>Actinopterygii</taxon>
        <taxon>Neopterygii</taxon>
        <taxon>Teleostei</taxon>
        <taxon>Neoteleostei</taxon>
        <taxon>Acanthomorphata</taxon>
        <taxon>Carangaria</taxon>
        <taxon>Pleuronectiformes</taxon>
        <taxon>Pleuronectoidei</taxon>
        <taxon>Pleuronectidae</taxon>
        <taxon>Pleuronectes</taxon>
    </lineage>
</organism>
<keyword evidence="3" id="KW-1185">Reference proteome</keyword>
<evidence type="ECO:0000313" key="3">
    <source>
        <dbReference type="Proteomes" id="UP001153269"/>
    </source>
</evidence>
<proteinExistence type="predicted"/>
<feature type="domain" description="MAT1 C-terminal CAK anchor" evidence="1">
    <location>
        <begin position="48"/>
        <end position="98"/>
    </location>
</feature>
<sequence>MQQVQTRSVKGAESRSGKSVFERQTVSLLPAPKIEEVLYRYQPLHVETYGPQVPELEQLGRVGYLNHVRAAMPQDTAGGYSSALACHRAVQDAFSGLFPFKRMNS</sequence>
<dbReference type="Pfam" id="PF25811">
    <property type="entry name" value="CAK-anch_MAT1"/>
    <property type="match status" value="1"/>
</dbReference>
<dbReference type="InterPro" id="IPR057657">
    <property type="entry name" value="MAT1_CAK-anch"/>
</dbReference>
<reference evidence="2" key="1">
    <citation type="submission" date="2020-03" db="EMBL/GenBank/DDBJ databases">
        <authorList>
            <person name="Weist P."/>
        </authorList>
    </citation>
    <scope>NUCLEOTIDE SEQUENCE</scope>
</reference>
<comment type="caution">
    <text evidence="2">The sequence shown here is derived from an EMBL/GenBank/DDBJ whole genome shotgun (WGS) entry which is preliminary data.</text>
</comment>
<dbReference type="EMBL" id="CADEAL010004008">
    <property type="protein sequence ID" value="CAB1449249.1"/>
    <property type="molecule type" value="Genomic_DNA"/>
</dbReference>
<evidence type="ECO:0000259" key="1">
    <source>
        <dbReference type="Pfam" id="PF25811"/>
    </source>
</evidence>